<dbReference type="PANTHER" id="PTHR42791">
    <property type="entry name" value="GNAT FAMILY ACETYLTRANSFERASE"/>
    <property type="match status" value="1"/>
</dbReference>
<dbReference type="GO" id="GO:0016747">
    <property type="term" value="F:acyltransferase activity, transferring groups other than amino-acyl groups"/>
    <property type="evidence" value="ECO:0007669"/>
    <property type="project" value="InterPro"/>
</dbReference>
<dbReference type="CDD" id="cd04301">
    <property type="entry name" value="NAT_SF"/>
    <property type="match status" value="1"/>
</dbReference>
<dbReference type="Proteomes" id="UP000002255">
    <property type="component" value="Chromosome"/>
</dbReference>
<evidence type="ECO:0000313" key="3">
    <source>
        <dbReference type="Proteomes" id="UP000002255"/>
    </source>
</evidence>
<reference evidence="3" key="1">
    <citation type="submission" date="2009-11" db="EMBL/GenBank/DDBJ databases">
        <title>The complete chromosome of Xylanimonas cellulosilytica DSM 15894.</title>
        <authorList>
            <consortium name="US DOE Joint Genome Institute (JGI-PGF)"/>
            <person name="Lucas S."/>
            <person name="Copeland A."/>
            <person name="Lapidus A."/>
            <person name="Glavina del Rio T."/>
            <person name="Dalin E."/>
            <person name="Tice H."/>
            <person name="Bruce D."/>
            <person name="Goodwin L."/>
            <person name="Pitluck S."/>
            <person name="Kyrpides N."/>
            <person name="Mavromatis K."/>
            <person name="Ivanova N."/>
            <person name="Mikhailova N."/>
            <person name="Foster B."/>
            <person name="Clum A."/>
            <person name="Brettin T."/>
            <person name="Detter J.C."/>
            <person name="Han C."/>
            <person name="Larimer F."/>
            <person name="Land M."/>
            <person name="Hauser L."/>
            <person name="Markowitz V."/>
            <person name="Cheng J.F."/>
            <person name="Hugenholtz P."/>
            <person name="Woyke T."/>
            <person name="Wu D."/>
            <person name="Gehrich-Schroeter G."/>
            <person name="Schneider S."/>
            <person name="Pukall S.R."/>
            <person name="Klenk H.P."/>
            <person name="Eisen J.A."/>
        </authorList>
    </citation>
    <scope>NUCLEOTIDE SEQUENCE [LARGE SCALE GENOMIC DNA]</scope>
    <source>
        <strain evidence="3">DSM 15894 / CECT 5975 / LMG 20990 / XIL07</strain>
    </source>
</reference>
<dbReference type="RefSeq" id="WP_012879128.1">
    <property type="nucleotide sequence ID" value="NC_013530.1"/>
</dbReference>
<dbReference type="STRING" id="446471.Xcel_2370"/>
<sequence length="203" mass="21736">MTVHIDQAAPHEIEACAAIFAAAFLDDAVLRAFVRGDHHREERLTEMLVAELRSGPAYSGVIDVARTEPGGPPVGAAAWEGPDGHAPWWVRLGQAPRLLHAIGLRHARPSLRALAAFGEARPTDPHWYLADIAVAPTAQGLGVGSALLRHRLGAIDDGPRLPAYLEATTPGSRRLYTRWGFEPTGRIVVDDAEATAMTRPAAA</sequence>
<protein>
    <submittedName>
        <fullName evidence="2">GCN5-related N-acetyltransferase</fullName>
    </submittedName>
</protein>
<dbReference type="SUPFAM" id="SSF55729">
    <property type="entry name" value="Acyl-CoA N-acyltransferases (Nat)"/>
    <property type="match status" value="1"/>
</dbReference>
<dbReference type="PROSITE" id="PS51186">
    <property type="entry name" value="GNAT"/>
    <property type="match status" value="1"/>
</dbReference>
<dbReference type="HOGENOM" id="CLU_060131_7_2_11"/>
<dbReference type="EMBL" id="CP001821">
    <property type="protein sequence ID" value="ACZ31386.1"/>
    <property type="molecule type" value="Genomic_DNA"/>
</dbReference>
<reference evidence="2 3" key="2">
    <citation type="journal article" date="2010" name="Stand. Genomic Sci.">
        <title>Complete genome sequence of Xylanimonas cellulosilytica type strain (XIL07).</title>
        <authorList>
            <person name="Foster B."/>
            <person name="Pukall R."/>
            <person name="Abt B."/>
            <person name="Nolan M."/>
            <person name="Glavina Del Rio T."/>
            <person name="Chen F."/>
            <person name="Lucas S."/>
            <person name="Tice H."/>
            <person name="Pitluck S."/>
            <person name="Cheng J.-F."/>
            <person name="Chertkov O."/>
            <person name="Brettin T."/>
            <person name="Han C."/>
            <person name="Detter J.C."/>
            <person name="Bruce D."/>
            <person name="Goodwin L."/>
            <person name="Ivanova N."/>
            <person name="Mavromatis K."/>
            <person name="Pati A."/>
            <person name="Mikhailova N."/>
            <person name="Chen A."/>
            <person name="Palaniappan K."/>
            <person name="Land M."/>
            <person name="Hauser L."/>
            <person name="Chang Y.-J."/>
            <person name="Jeffries C.D."/>
            <person name="Chain P."/>
            <person name="Rohde M."/>
            <person name="Goeker M."/>
            <person name="Bristow J."/>
            <person name="Eisen J.A."/>
            <person name="Markowitz V."/>
            <person name="Hugenholtz P."/>
            <person name="Kyrpides N.C."/>
            <person name="Klenk H.-P."/>
            <person name="Lapidus A."/>
        </authorList>
    </citation>
    <scope>NUCLEOTIDE SEQUENCE [LARGE SCALE GENOMIC DNA]</scope>
    <source>
        <strain evidence="3">DSM 15894 / CECT 5975 / LMG 20990 / XIL07</strain>
    </source>
</reference>
<dbReference type="Gene3D" id="3.40.630.30">
    <property type="match status" value="1"/>
</dbReference>
<accession>D1BVR7</accession>
<dbReference type="Pfam" id="PF13508">
    <property type="entry name" value="Acetyltransf_7"/>
    <property type="match status" value="1"/>
</dbReference>
<dbReference type="InterPro" id="IPR016181">
    <property type="entry name" value="Acyl_CoA_acyltransferase"/>
</dbReference>
<keyword evidence="3" id="KW-1185">Reference proteome</keyword>
<dbReference type="KEGG" id="xce:Xcel_2370"/>
<feature type="domain" description="N-acetyltransferase" evidence="1">
    <location>
        <begin position="3"/>
        <end position="202"/>
    </location>
</feature>
<dbReference type="InterPro" id="IPR052523">
    <property type="entry name" value="Trichothecene_AcTrans"/>
</dbReference>
<dbReference type="InterPro" id="IPR000182">
    <property type="entry name" value="GNAT_dom"/>
</dbReference>
<organism evidence="2 3">
    <name type="scientific">Xylanimonas cellulosilytica (strain DSM 15894 / JCM 12276 / CECT 5975 / KCTC 9989 / LMG 20990 / NBRC 107835 / XIL07)</name>
    <dbReference type="NCBI Taxonomy" id="446471"/>
    <lineage>
        <taxon>Bacteria</taxon>
        <taxon>Bacillati</taxon>
        <taxon>Actinomycetota</taxon>
        <taxon>Actinomycetes</taxon>
        <taxon>Micrococcales</taxon>
        <taxon>Promicromonosporaceae</taxon>
        <taxon>Xylanimonas</taxon>
    </lineage>
</organism>
<dbReference type="AlphaFoldDB" id="D1BVR7"/>
<gene>
    <name evidence="2" type="ordered locus">Xcel_2370</name>
</gene>
<dbReference type="PANTHER" id="PTHR42791:SF1">
    <property type="entry name" value="N-ACETYLTRANSFERASE DOMAIN-CONTAINING PROTEIN"/>
    <property type="match status" value="1"/>
</dbReference>
<evidence type="ECO:0000259" key="1">
    <source>
        <dbReference type="PROSITE" id="PS51186"/>
    </source>
</evidence>
<dbReference type="eggNOG" id="COG0454">
    <property type="taxonomic scope" value="Bacteria"/>
</dbReference>
<proteinExistence type="predicted"/>
<evidence type="ECO:0000313" key="2">
    <source>
        <dbReference type="EMBL" id="ACZ31386.1"/>
    </source>
</evidence>
<name>D1BVR7_XYLCX</name>